<dbReference type="AlphaFoldDB" id="A0AAW0CIY0"/>
<comment type="caution">
    <text evidence="3">The sequence shown here is derived from an EMBL/GenBank/DDBJ whole genome shotgun (WGS) entry which is preliminary data.</text>
</comment>
<organism evidence="3 4">
    <name type="scientific">Paramarasmius palmivorus</name>
    <dbReference type="NCBI Taxonomy" id="297713"/>
    <lineage>
        <taxon>Eukaryota</taxon>
        <taxon>Fungi</taxon>
        <taxon>Dikarya</taxon>
        <taxon>Basidiomycota</taxon>
        <taxon>Agaricomycotina</taxon>
        <taxon>Agaricomycetes</taxon>
        <taxon>Agaricomycetidae</taxon>
        <taxon>Agaricales</taxon>
        <taxon>Marasmiineae</taxon>
        <taxon>Marasmiaceae</taxon>
        <taxon>Paramarasmius</taxon>
    </lineage>
</organism>
<protein>
    <submittedName>
        <fullName evidence="3">Uncharacterized protein</fullName>
    </submittedName>
</protein>
<reference evidence="3 4" key="1">
    <citation type="submission" date="2024-01" db="EMBL/GenBank/DDBJ databases">
        <title>A draft genome for a cacao thread blight-causing isolate of Paramarasmius palmivorus.</title>
        <authorList>
            <person name="Baruah I.K."/>
            <person name="Bukari Y."/>
            <person name="Amoako-Attah I."/>
            <person name="Meinhardt L.W."/>
            <person name="Bailey B.A."/>
            <person name="Cohen S.P."/>
        </authorList>
    </citation>
    <scope>NUCLEOTIDE SEQUENCE [LARGE SCALE GENOMIC DNA]</scope>
    <source>
        <strain evidence="3 4">GH-12</strain>
    </source>
</reference>
<dbReference type="EMBL" id="JAYKXP010000041">
    <property type="protein sequence ID" value="KAK7039015.1"/>
    <property type="molecule type" value="Genomic_DNA"/>
</dbReference>
<keyword evidence="2" id="KW-0472">Membrane</keyword>
<keyword evidence="4" id="KW-1185">Reference proteome</keyword>
<feature type="region of interest" description="Disordered" evidence="1">
    <location>
        <begin position="208"/>
        <end position="230"/>
    </location>
</feature>
<feature type="compositionally biased region" description="Basic and acidic residues" evidence="1">
    <location>
        <begin position="20"/>
        <end position="36"/>
    </location>
</feature>
<proteinExistence type="predicted"/>
<evidence type="ECO:0000313" key="3">
    <source>
        <dbReference type="EMBL" id="KAK7039015.1"/>
    </source>
</evidence>
<evidence type="ECO:0000313" key="4">
    <source>
        <dbReference type="Proteomes" id="UP001383192"/>
    </source>
</evidence>
<name>A0AAW0CIY0_9AGAR</name>
<evidence type="ECO:0000256" key="2">
    <source>
        <dbReference type="SAM" id="Phobius"/>
    </source>
</evidence>
<feature type="region of interest" description="Disordered" evidence="1">
    <location>
        <begin position="127"/>
        <end position="163"/>
    </location>
</feature>
<evidence type="ECO:0000256" key="1">
    <source>
        <dbReference type="SAM" id="MobiDB-lite"/>
    </source>
</evidence>
<keyword evidence="2" id="KW-1133">Transmembrane helix</keyword>
<keyword evidence="2" id="KW-0812">Transmembrane</keyword>
<accession>A0AAW0CIY0</accession>
<feature type="transmembrane region" description="Helical" evidence="2">
    <location>
        <begin position="293"/>
        <end position="313"/>
    </location>
</feature>
<feature type="compositionally biased region" description="Low complexity" evidence="1">
    <location>
        <begin position="129"/>
        <end position="156"/>
    </location>
</feature>
<gene>
    <name evidence="3" type="ORF">VNI00_010407</name>
</gene>
<sequence>MSPQSYSRVSNDPYANFESYFDRMTAHQSGSERRAQGSESSSPASTIKIPSRAVTASPSPDNVVRRHSPNNSESRLPYTRRLSVGSDTPKPFHVDGADPPNLGSGTETVALLTNPVWNSGHMEAVNTQSIPSRSTSSRTFISSPLNPSSSPQSQSPPETPFGKVYDTFGNTAVARLPSEEARALGHRSRASRSSMILYRLVDISDDDGLQSPPRLSGSDGHRASIASSSGETVVSVSSDSKYPSLGASERGMVAYAYDPALDTDVEADDDDWNREDLEVGRRSLSTRGLRNTAALFLVLLLAIGLFLVLPLTYHAHKYSSELITHNPFINSTGQAVDTVLQPTPYLAGFACLL</sequence>
<dbReference type="Proteomes" id="UP001383192">
    <property type="component" value="Unassembled WGS sequence"/>
</dbReference>
<feature type="region of interest" description="Disordered" evidence="1">
    <location>
        <begin position="20"/>
        <end position="106"/>
    </location>
</feature>